<keyword evidence="7 8" id="KW-0472">Membrane</keyword>
<dbReference type="Pfam" id="PF01032">
    <property type="entry name" value="FecCD"/>
    <property type="match status" value="1"/>
</dbReference>
<dbReference type="SUPFAM" id="SSF81345">
    <property type="entry name" value="ABC transporter involved in vitamin B12 uptake, BtuC"/>
    <property type="match status" value="1"/>
</dbReference>
<dbReference type="FunFam" id="1.10.3470.10:FF:000001">
    <property type="entry name" value="Vitamin B12 ABC transporter permease BtuC"/>
    <property type="match status" value="1"/>
</dbReference>
<keyword evidence="4" id="KW-1003">Cell membrane</keyword>
<proteinExistence type="inferred from homology"/>
<dbReference type="GO" id="GO:0022857">
    <property type="term" value="F:transmembrane transporter activity"/>
    <property type="evidence" value="ECO:0007669"/>
    <property type="project" value="InterPro"/>
</dbReference>
<reference evidence="9 10" key="1">
    <citation type="submission" date="2018-05" db="EMBL/GenBank/DDBJ databases">
        <title>Genomic Encyclopedia of Type Strains, Phase IV (KMG-IV): sequencing the most valuable type-strain genomes for metagenomic binning, comparative biology and taxonomic classification.</title>
        <authorList>
            <person name="Goeker M."/>
        </authorList>
    </citation>
    <scope>NUCLEOTIDE SEQUENCE [LARGE SCALE GENOMIC DNA]</scope>
    <source>
        <strain evidence="9 10">DSM 19792</strain>
    </source>
</reference>
<keyword evidence="6 8" id="KW-1133">Transmembrane helix</keyword>
<comment type="similarity">
    <text evidence="2">Belongs to the binding-protein-dependent transport system permease family. FecCD subfamily.</text>
</comment>
<dbReference type="EMBL" id="QJKB01000007">
    <property type="protein sequence ID" value="PXX41631.1"/>
    <property type="molecule type" value="Genomic_DNA"/>
</dbReference>
<feature type="transmembrane region" description="Helical" evidence="8">
    <location>
        <begin position="337"/>
        <end position="356"/>
    </location>
</feature>
<feature type="transmembrane region" description="Helical" evidence="8">
    <location>
        <begin position="218"/>
        <end position="236"/>
    </location>
</feature>
<dbReference type="InterPro" id="IPR037294">
    <property type="entry name" value="ABC_BtuC-like"/>
</dbReference>
<dbReference type="RefSeq" id="WP_110256849.1">
    <property type="nucleotide sequence ID" value="NZ_QJKB01000007.1"/>
</dbReference>
<dbReference type="PANTHER" id="PTHR30472">
    <property type="entry name" value="FERRIC ENTEROBACTIN TRANSPORT SYSTEM PERMEASE PROTEIN"/>
    <property type="match status" value="1"/>
</dbReference>
<dbReference type="PANTHER" id="PTHR30472:SF25">
    <property type="entry name" value="ABC TRANSPORTER PERMEASE PROTEIN MJ0876-RELATED"/>
    <property type="match status" value="1"/>
</dbReference>
<organism evidence="9 10">
    <name type="scientific">Undibacterium pigrum</name>
    <dbReference type="NCBI Taxonomy" id="401470"/>
    <lineage>
        <taxon>Bacteria</taxon>
        <taxon>Pseudomonadati</taxon>
        <taxon>Pseudomonadota</taxon>
        <taxon>Betaproteobacteria</taxon>
        <taxon>Burkholderiales</taxon>
        <taxon>Oxalobacteraceae</taxon>
        <taxon>Undibacterium</taxon>
    </lineage>
</organism>
<dbReference type="GO" id="GO:0005886">
    <property type="term" value="C:plasma membrane"/>
    <property type="evidence" value="ECO:0007669"/>
    <property type="project" value="UniProtKB-SubCell"/>
</dbReference>
<dbReference type="OrthoDB" id="9782305at2"/>
<feature type="transmembrane region" description="Helical" evidence="8">
    <location>
        <begin position="173"/>
        <end position="198"/>
    </location>
</feature>
<gene>
    <name evidence="9" type="ORF">DFR42_107283</name>
</gene>
<feature type="transmembrane region" description="Helical" evidence="8">
    <location>
        <begin position="141"/>
        <end position="161"/>
    </location>
</feature>
<dbReference type="Proteomes" id="UP000247792">
    <property type="component" value="Unassembled WGS sequence"/>
</dbReference>
<comment type="subcellular location">
    <subcellularLocation>
        <location evidence="1">Cell membrane</location>
        <topology evidence="1">Multi-pass membrane protein</topology>
    </subcellularLocation>
</comment>
<evidence type="ECO:0000256" key="1">
    <source>
        <dbReference type="ARBA" id="ARBA00004651"/>
    </source>
</evidence>
<dbReference type="InterPro" id="IPR000522">
    <property type="entry name" value="ABC_transptr_permease_BtuC"/>
</dbReference>
<keyword evidence="3" id="KW-0813">Transport</keyword>
<evidence type="ECO:0000256" key="4">
    <source>
        <dbReference type="ARBA" id="ARBA00022475"/>
    </source>
</evidence>
<dbReference type="AlphaFoldDB" id="A0A318J4K9"/>
<dbReference type="CDD" id="cd06550">
    <property type="entry name" value="TM_ABC_iron-siderophores_like"/>
    <property type="match status" value="1"/>
</dbReference>
<evidence type="ECO:0000256" key="5">
    <source>
        <dbReference type="ARBA" id="ARBA00022692"/>
    </source>
</evidence>
<comment type="caution">
    <text evidence="9">The sequence shown here is derived from an EMBL/GenBank/DDBJ whole genome shotgun (WGS) entry which is preliminary data.</text>
</comment>
<evidence type="ECO:0000256" key="8">
    <source>
        <dbReference type="SAM" id="Phobius"/>
    </source>
</evidence>
<feature type="transmembrane region" description="Helical" evidence="8">
    <location>
        <begin position="82"/>
        <end position="103"/>
    </location>
</feature>
<keyword evidence="5 8" id="KW-0812">Transmembrane</keyword>
<keyword evidence="10" id="KW-1185">Reference proteome</keyword>
<dbReference type="Gene3D" id="1.10.3470.10">
    <property type="entry name" value="ABC transporter involved in vitamin B12 uptake, BtuC"/>
    <property type="match status" value="1"/>
</dbReference>
<evidence type="ECO:0000313" key="10">
    <source>
        <dbReference type="Proteomes" id="UP000247792"/>
    </source>
</evidence>
<evidence type="ECO:0000313" key="9">
    <source>
        <dbReference type="EMBL" id="PXX41631.1"/>
    </source>
</evidence>
<accession>A0A318J4K9</accession>
<sequence>MKASVAVSGEMPPSLKAKLLQGGRPGLLLVLSIALLVALLLSVQFGAVPVKLQDWLTLLDFSDDQTLTGSSYVLWNIRLPRALFAVLVGAALGMSGALTQGLFRNPLADPNLLGITAGAAAAAGLSIVVLSGIHLPIPMSWRMWILPVTAFSGALLVCFALDRVARWISPGSIVGLLLTGIALNALGAAVLGLCTYLATDEQLRNLSFWTLGSLAGASWLAAGLLLALLLPAWWWIRRMISAMNALALGEAAAAHVGIDVRRLRTQVIVLVAVLTGFAVAWCGMIGFISLVAPHLVRTMGGPDQRQVIPRSMLMGGLLLLLADTVARCIAIPAEVPVGIFTALLGSPFFLILLRNARGRLA</sequence>
<feature type="transmembrane region" description="Helical" evidence="8">
    <location>
        <begin position="112"/>
        <end position="135"/>
    </location>
</feature>
<evidence type="ECO:0000256" key="2">
    <source>
        <dbReference type="ARBA" id="ARBA00007935"/>
    </source>
</evidence>
<evidence type="ECO:0000256" key="7">
    <source>
        <dbReference type="ARBA" id="ARBA00023136"/>
    </source>
</evidence>
<feature type="transmembrane region" description="Helical" evidence="8">
    <location>
        <begin position="267"/>
        <end position="292"/>
    </location>
</feature>
<protein>
    <submittedName>
        <fullName evidence="9">Iron complex transport system permease protein</fullName>
    </submittedName>
</protein>
<name>A0A318J4K9_9BURK</name>
<evidence type="ECO:0000256" key="3">
    <source>
        <dbReference type="ARBA" id="ARBA00022448"/>
    </source>
</evidence>
<evidence type="ECO:0000256" key="6">
    <source>
        <dbReference type="ARBA" id="ARBA00022989"/>
    </source>
</evidence>